<dbReference type="RefSeq" id="WP_099033244.1">
    <property type="nucleotide sequence ID" value="NZ_BMGJ01000002.1"/>
</dbReference>
<evidence type="ECO:0000313" key="1">
    <source>
        <dbReference type="EMBL" id="GGD52550.1"/>
    </source>
</evidence>
<reference evidence="2" key="1">
    <citation type="journal article" date="2019" name="Int. J. Syst. Evol. Microbiol.">
        <title>The Global Catalogue of Microorganisms (GCM) 10K type strain sequencing project: providing services to taxonomists for standard genome sequencing and annotation.</title>
        <authorList>
            <consortium name="The Broad Institute Genomics Platform"/>
            <consortium name="The Broad Institute Genome Sequencing Center for Infectious Disease"/>
            <person name="Wu L."/>
            <person name="Ma J."/>
        </authorList>
    </citation>
    <scope>NUCLEOTIDE SEQUENCE [LARGE SCALE GENOMIC DNA]</scope>
    <source>
        <strain evidence="2">CGMCC 1.12923</strain>
    </source>
</reference>
<organism evidence="1 2">
    <name type="scientific">Lacimicrobium alkaliphilum</name>
    <dbReference type="NCBI Taxonomy" id="1526571"/>
    <lineage>
        <taxon>Bacteria</taxon>
        <taxon>Pseudomonadati</taxon>
        <taxon>Pseudomonadota</taxon>
        <taxon>Gammaproteobacteria</taxon>
        <taxon>Alteromonadales</taxon>
        <taxon>Alteromonadaceae</taxon>
        <taxon>Lacimicrobium</taxon>
    </lineage>
</organism>
<keyword evidence="2" id="KW-1185">Reference proteome</keyword>
<proteinExistence type="predicted"/>
<evidence type="ECO:0000313" key="2">
    <source>
        <dbReference type="Proteomes" id="UP000614272"/>
    </source>
</evidence>
<name>A0ABQ1R0Z8_9ALTE</name>
<comment type="caution">
    <text evidence="1">The sequence shown here is derived from an EMBL/GenBank/DDBJ whole genome shotgun (WGS) entry which is preliminary data.</text>
</comment>
<gene>
    <name evidence="1" type="ORF">GCM10011357_05510</name>
</gene>
<dbReference type="EMBL" id="BMGJ01000002">
    <property type="protein sequence ID" value="GGD52550.1"/>
    <property type="molecule type" value="Genomic_DNA"/>
</dbReference>
<sequence>MEKINALYLGAHIYSPKLRPEWRAQAAITQAMFNVEDDQQLEDYLYAQARRMIYIAHNYIQPIVVFLEQSHAQYADSNKDKLFSKWKDTLIEIQNTQQQGKYTDTSLLALDC</sequence>
<accession>A0ABQ1R0Z8</accession>
<dbReference type="Proteomes" id="UP000614272">
    <property type="component" value="Unassembled WGS sequence"/>
</dbReference>
<protein>
    <submittedName>
        <fullName evidence="1">Uncharacterized protein</fullName>
    </submittedName>
</protein>